<feature type="binding site" evidence="11">
    <location>
        <begin position="180"/>
        <end position="181"/>
    </location>
    <ligand>
        <name>UDP-N-acetyl-alpha-D-muramoyl-L-alanyl-D-glutamate</name>
        <dbReference type="ChEBI" id="CHEBI:83900"/>
    </ligand>
</feature>
<feature type="domain" description="Mur ligase N-terminal catalytic" evidence="13">
    <location>
        <begin position="51"/>
        <end position="124"/>
    </location>
</feature>
<sequence>MMLNSAIQKPFTQFIIPILNDYGITCPEKIDLSGCHGNLTNDSRVIKSDSEAGDIFCAIIGYAQDGRKYISKAIDNGARLVLSECESEAEHGKIHYVEQDKNHVAVISFYQLNKHLFSLASAYYQAPEKSMTMIGITGTNGKTSTSQLLGQMLTRCQKPCAIIGTNGAGMVDDLHPLENTTPSATDLVQLFNCFSQHSMLSTNNYEVKITHVAMEVSSHALEQGRVKGSIFDIAVFTNLSRDHLDYHHSMANYAAAKRQLFTHDNNQVAVLNGDDKQAQQWLEGWPKGESRAFQNVWLYGRSDFVKQHDQFVSCSEVKHHNQGVDFTLTTQLGDIEIHSPLLGDFNIDNLLAVIAVLLIEGIELTIIAENIMAIKPVAGRMEAFIPPSSVMQAPTAVVDYAHTPDALEKALIACRQHCHGNLFVVFGCGGDRDKGKRPLMAQAAQKYADYLVITNDNPRTEMPMAIIEDMLAGLNEEVKVNVTLDRKKAVLETLAKAKGNDVVLLAGKGHEDYIILGRDKIDYNERQVVQGFYTNAQKSTVVGEQL</sequence>
<evidence type="ECO:0000256" key="11">
    <source>
        <dbReference type="HAMAP-Rule" id="MF_00208"/>
    </source>
</evidence>
<evidence type="ECO:0000256" key="2">
    <source>
        <dbReference type="ARBA" id="ARBA00022490"/>
    </source>
</evidence>
<comment type="cofactor">
    <cofactor evidence="11">
        <name>Mg(2+)</name>
        <dbReference type="ChEBI" id="CHEBI:18420"/>
    </cofactor>
</comment>
<dbReference type="EC" id="6.3.2.13" evidence="11"/>
<dbReference type="InterPro" id="IPR013221">
    <property type="entry name" value="Mur_ligase_cen"/>
</dbReference>
<name>A0ABS9X617_9GAMM</name>
<evidence type="ECO:0000256" key="5">
    <source>
        <dbReference type="ARBA" id="ARBA00022741"/>
    </source>
</evidence>
<evidence type="ECO:0000313" key="17">
    <source>
        <dbReference type="Proteomes" id="UP001139646"/>
    </source>
</evidence>
<feature type="domain" description="Mur ligase C-terminal" evidence="14">
    <location>
        <begin position="392"/>
        <end position="509"/>
    </location>
</feature>
<keyword evidence="7 11" id="KW-0133">Cell shape</keyword>
<organism evidence="16 17">
    <name type="scientific">Colwellia maritima</name>
    <dbReference type="NCBI Taxonomy" id="2912588"/>
    <lineage>
        <taxon>Bacteria</taxon>
        <taxon>Pseudomonadati</taxon>
        <taxon>Pseudomonadota</taxon>
        <taxon>Gammaproteobacteria</taxon>
        <taxon>Alteromonadales</taxon>
        <taxon>Colwelliaceae</taxon>
        <taxon>Colwellia</taxon>
    </lineage>
</organism>
<keyword evidence="2 11" id="KW-0963">Cytoplasm</keyword>
<dbReference type="PANTHER" id="PTHR23135">
    <property type="entry name" value="MUR LIGASE FAMILY MEMBER"/>
    <property type="match status" value="1"/>
</dbReference>
<feature type="binding site" evidence="11">
    <location>
        <position position="225"/>
    </location>
    <ligand>
        <name>UDP-N-acetyl-alpha-D-muramoyl-L-alanyl-D-glutamate</name>
        <dbReference type="ChEBI" id="CHEBI:83900"/>
    </ligand>
</feature>
<dbReference type="SUPFAM" id="SSF53244">
    <property type="entry name" value="MurD-like peptide ligases, peptide-binding domain"/>
    <property type="match status" value="1"/>
</dbReference>
<dbReference type="Pfam" id="PF02875">
    <property type="entry name" value="Mur_ligase_C"/>
    <property type="match status" value="1"/>
</dbReference>
<dbReference type="NCBIfam" id="TIGR01085">
    <property type="entry name" value="murE"/>
    <property type="match status" value="1"/>
</dbReference>
<comment type="caution">
    <text evidence="11">Lacks conserved residue(s) required for the propagation of feature annotation.</text>
</comment>
<keyword evidence="4 11" id="KW-0132">Cell division</keyword>
<evidence type="ECO:0000256" key="12">
    <source>
        <dbReference type="RuleBase" id="RU004135"/>
    </source>
</evidence>
<evidence type="ECO:0000256" key="10">
    <source>
        <dbReference type="ARBA" id="ARBA00023316"/>
    </source>
</evidence>
<dbReference type="SUPFAM" id="SSF53623">
    <property type="entry name" value="MurD-like peptide ligases, catalytic domain"/>
    <property type="match status" value="1"/>
</dbReference>
<keyword evidence="11" id="KW-0460">Magnesium</keyword>
<comment type="catalytic activity">
    <reaction evidence="11">
        <text>UDP-N-acetyl-alpha-D-muramoyl-L-alanyl-D-glutamate + meso-2,6-diaminopimelate + ATP = UDP-N-acetyl-alpha-D-muramoyl-L-alanyl-gamma-D-glutamyl-meso-2,6-diaminopimelate + ADP + phosphate + H(+)</text>
        <dbReference type="Rhea" id="RHEA:23676"/>
        <dbReference type="ChEBI" id="CHEBI:15378"/>
        <dbReference type="ChEBI" id="CHEBI:30616"/>
        <dbReference type="ChEBI" id="CHEBI:43474"/>
        <dbReference type="ChEBI" id="CHEBI:57791"/>
        <dbReference type="ChEBI" id="CHEBI:83900"/>
        <dbReference type="ChEBI" id="CHEBI:83905"/>
        <dbReference type="ChEBI" id="CHEBI:456216"/>
        <dbReference type="EC" id="6.3.2.13"/>
    </reaction>
</comment>
<dbReference type="GO" id="GO:0008765">
    <property type="term" value="F:UDP-N-acetylmuramoylalanyl-D-glutamate-2,6-diaminopimelate ligase activity"/>
    <property type="evidence" value="ECO:0007669"/>
    <property type="project" value="UniProtKB-EC"/>
</dbReference>
<feature type="binding site" evidence="11">
    <location>
        <begin position="138"/>
        <end position="144"/>
    </location>
    <ligand>
        <name>ATP</name>
        <dbReference type="ChEBI" id="CHEBI:30616"/>
    </ligand>
</feature>
<dbReference type="Pfam" id="PF08245">
    <property type="entry name" value="Mur_ligase_M"/>
    <property type="match status" value="1"/>
</dbReference>
<evidence type="ECO:0000313" key="16">
    <source>
        <dbReference type="EMBL" id="MCI2285666.1"/>
    </source>
</evidence>
<feature type="binding site" evidence="11">
    <location>
        <position position="507"/>
    </location>
    <ligand>
        <name>meso-2,6-diaminopimelate</name>
        <dbReference type="ChEBI" id="CHEBI:57791"/>
    </ligand>
</feature>
<evidence type="ECO:0000259" key="14">
    <source>
        <dbReference type="Pfam" id="PF02875"/>
    </source>
</evidence>
<feature type="binding site" evidence="11">
    <location>
        <position position="43"/>
    </location>
    <ligand>
        <name>UDP-N-acetyl-alpha-D-muramoyl-L-alanyl-D-glutamate</name>
        <dbReference type="ChEBI" id="CHEBI:83900"/>
    </ligand>
</feature>
<dbReference type="InterPro" id="IPR018109">
    <property type="entry name" value="Folylpolyglutamate_synth_CS"/>
</dbReference>
<evidence type="ECO:0000256" key="6">
    <source>
        <dbReference type="ARBA" id="ARBA00022840"/>
    </source>
</evidence>
<evidence type="ECO:0000259" key="13">
    <source>
        <dbReference type="Pfam" id="PF01225"/>
    </source>
</evidence>
<dbReference type="Gene3D" id="3.40.1390.10">
    <property type="entry name" value="MurE/MurF, N-terminal domain"/>
    <property type="match status" value="1"/>
</dbReference>
<dbReference type="InterPro" id="IPR000713">
    <property type="entry name" value="Mur_ligase_N"/>
</dbReference>
<feature type="binding site" evidence="11">
    <location>
        <begin position="456"/>
        <end position="459"/>
    </location>
    <ligand>
        <name>meso-2,6-diaminopimelate</name>
        <dbReference type="ChEBI" id="CHEBI:57791"/>
    </ligand>
</feature>
<feature type="binding site" evidence="11">
    <location>
        <position position="511"/>
    </location>
    <ligand>
        <name>meso-2,6-diaminopimelate</name>
        <dbReference type="ChEBI" id="CHEBI:57791"/>
    </ligand>
</feature>
<keyword evidence="9 11" id="KW-0131">Cell cycle</keyword>
<proteinExistence type="inferred from homology"/>
<comment type="subcellular location">
    <subcellularLocation>
        <location evidence="11 12">Cytoplasm</location>
    </subcellularLocation>
</comment>
<evidence type="ECO:0000256" key="9">
    <source>
        <dbReference type="ARBA" id="ARBA00023306"/>
    </source>
</evidence>
<gene>
    <name evidence="11" type="primary">murE</name>
    <name evidence="16" type="ORF">L3081_22660</name>
</gene>
<dbReference type="PROSITE" id="PS01011">
    <property type="entry name" value="FOLYLPOLYGLU_SYNT_1"/>
    <property type="match status" value="1"/>
</dbReference>
<evidence type="ECO:0000256" key="4">
    <source>
        <dbReference type="ARBA" id="ARBA00022618"/>
    </source>
</evidence>
<feature type="binding site" evidence="11">
    <location>
        <position position="223"/>
    </location>
    <ligand>
        <name>UDP-N-acetyl-alpha-D-muramoyl-L-alanyl-D-glutamate</name>
        <dbReference type="ChEBI" id="CHEBI:83900"/>
    </ligand>
</feature>
<protein>
    <recommendedName>
        <fullName evidence="11">UDP-N-acetylmuramoyl-L-alanyl-D-glutamate--2,6-diaminopimelate ligase</fullName>
        <ecNumber evidence="11">6.3.2.13</ecNumber>
    </recommendedName>
    <alternativeName>
        <fullName evidence="11">Meso-A2pm-adding enzyme</fullName>
    </alternativeName>
    <alternativeName>
        <fullName evidence="11">Meso-diaminopimelate-adding enzyme</fullName>
    </alternativeName>
    <alternativeName>
        <fullName evidence="11">UDP-MurNAc-L-Ala-D-Glu:meso-diaminopimelate ligase</fullName>
    </alternativeName>
    <alternativeName>
        <fullName evidence="11">UDP-MurNAc-tripeptide synthetase</fullName>
    </alternativeName>
    <alternativeName>
        <fullName evidence="11">UDP-N-acetylmuramyl-tripeptide synthetase</fullName>
    </alternativeName>
</protein>
<accession>A0ABS9X617</accession>
<comment type="PTM">
    <text evidence="11">Carboxylation is probably crucial for Mg(2+) binding and, consequently, for the gamma-phosphate positioning of ATP.</text>
</comment>
<evidence type="ECO:0000259" key="15">
    <source>
        <dbReference type="Pfam" id="PF08245"/>
    </source>
</evidence>
<dbReference type="HAMAP" id="MF_00208">
    <property type="entry name" value="MurE"/>
    <property type="match status" value="1"/>
</dbReference>
<dbReference type="InterPro" id="IPR035911">
    <property type="entry name" value="MurE/MurF_N"/>
</dbReference>
<keyword evidence="17" id="KW-1185">Reference proteome</keyword>
<dbReference type="InterPro" id="IPR036615">
    <property type="entry name" value="Mur_ligase_C_dom_sf"/>
</dbReference>
<dbReference type="Gene3D" id="3.90.190.20">
    <property type="entry name" value="Mur ligase, C-terminal domain"/>
    <property type="match status" value="1"/>
</dbReference>
<evidence type="ECO:0000256" key="8">
    <source>
        <dbReference type="ARBA" id="ARBA00022984"/>
    </source>
</evidence>
<comment type="caution">
    <text evidence="16">The sequence shown here is derived from an EMBL/GenBank/DDBJ whole genome shotgun (WGS) entry which is preliminary data.</text>
</comment>
<dbReference type="Pfam" id="PF01225">
    <property type="entry name" value="Mur_ligase"/>
    <property type="match status" value="1"/>
</dbReference>
<evidence type="ECO:0000256" key="1">
    <source>
        <dbReference type="ARBA" id="ARBA00005898"/>
    </source>
</evidence>
<keyword evidence="5 11" id="KW-0547">Nucleotide-binding</keyword>
<comment type="pathway">
    <text evidence="11 12">Cell wall biogenesis; peptidoglycan biosynthesis.</text>
</comment>
<keyword evidence="3 11" id="KW-0436">Ligase</keyword>
<feature type="binding site" evidence="11">
    <location>
        <position position="432"/>
    </location>
    <ligand>
        <name>meso-2,6-diaminopimelate</name>
        <dbReference type="ChEBI" id="CHEBI:57791"/>
    </ligand>
</feature>
<feature type="binding site" evidence="11">
    <location>
        <position position="217"/>
    </location>
    <ligand>
        <name>UDP-N-acetyl-alpha-D-muramoyl-L-alanyl-D-glutamate</name>
        <dbReference type="ChEBI" id="CHEBI:83900"/>
    </ligand>
</feature>
<comment type="similarity">
    <text evidence="1 11">Belongs to the MurCDEF family. MurE subfamily.</text>
</comment>
<dbReference type="InterPro" id="IPR005761">
    <property type="entry name" value="UDP-N-AcMur-Glu-dNH2Pim_ligase"/>
</dbReference>
<feature type="short sequence motif" description="Meso-diaminopimelate recognition motif" evidence="11">
    <location>
        <begin position="456"/>
        <end position="459"/>
    </location>
</feature>
<comment type="function">
    <text evidence="11">Catalyzes the addition of meso-diaminopimelic acid to the nucleotide precursor UDP-N-acetylmuramoyl-L-alanyl-D-glutamate (UMAG) in the biosynthesis of bacterial cell-wall peptidoglycan.</text>
</comment>
<keyword evidence="10 11" id="KW-0961">Cell wall biogenesis/degradation</keyword>
<dbReference type="Proteomes" id="UP001139646">
    <property type="component" value="Unassembled WGS sequence"/>
</dbReference>
<reference evidence="16" key="1">
    <citation type="submission" date="2022-01" db="EMBL/GenBank/DDBJ databases">
        <title>Colwellia maritima, isolated from seawater.</title>
        <authorList>
            <person name="Kristyanto S."/>
            <person name="Jung J."/>
            <person name="Jeon C.O."/>
        </authorList>
    </citation>
    <scope>NUCLEOTIDE SEQUENCE</scope>
    <source>
        <strain evidence="16">MSW7</strain>
    </source>
</reference>
<keyword evidence="6 11" id="KW-0067">ATP-binding</keyword>
<feature type="binding site" evidence="11">
    <location>
        <position position="179"/>
    </location>
    <ligand>
        <name>UDP-N-acetyl-alpha-D-muramoyl-L-alanyl-D-glutamate</name>
        <dbReference type="ChEBI" id="CHEBI:83900"/>
    </ligand>
</feature>
<dbReference type="InterPro" id="IPR036565">
    <property type="entry name" value="Mur-like_cat_sf"/>
</dbReference>
<feature type="domain" description="Mur ligase central" evidence="15">
    <location>
        <begin position="136"/>
        <end position="356"/>
    </location>
</feature>
<dbReference type="PANTHER" id="PTHR23135:SF4">
    <property type="entry name" value="UDP-N-ACETYLMURAMOYL-L-ALANYL-D-GLUTAMATE--2,6-DIAMINOPIMELATE LIGASE MURE HOMOLOG, CHLOROPLASTIC"/>
    <property type="match status" value="1"/>
</dbReference>
<keyword evidence="8 11" id="KW-0573">Peptidoglycan synthesis</keyword>
<feature type="modified residue" description="N6-carboxylysine" evidence="11">
    <location>
        <position position="257"/>
    </location>
</feature>
<dbReference type="NCBIfam" id="NF001126">
    <property type="entry name" value="PRK00139.1-4"/>
    <property type="match status" value="1"/>
</dbReference>
<dbReference type="InterPro" id="IPR004101">
    <property type="entry name" value="Mur_ligase_C"/>
</dbReference>
<dbReference type="EMBL" id="JAKKSL010000006">
    <property type="protein sequence ID" value="MCI2285666.1"/>
    <property type="molecule type" value="Genomic_DNA"/>
</dbReference>
<dbReference type="Gene3D" id="3.40.1190.10">
    <property type="entry name" value="Mur-like, catalytic domain"/>
    <property type="match status" value="1"/>
</dbReference>
<evidence type="ECO:0000256" key="7">
    <source>
        <dbReference type="ARBA" id="ARBA00022960"/>
    </source>
</evidence>
<dbReference type="RefSeq" id="WP_242288549.1">
    <property type="nucleotide sequence ID" value="NZ_JAKKSL010000006.1"/>
</dbReference>
<evidence type="ECO:0000256" key="3">
    <source>
        <dbReference type="ARBA" id="ARBA00022598"/>
    </source>
</evidence>
<dbReference type="SUPFAM" id="SSF63418">
    <property type="entry name" value="MurE/MurF N-terminal domain"/>
    <property type="match status" value="1"/>
</dbReference>